<evidence type="ECO:0000313" key="3">
    <source>
        <dbReference type="Proteomes" id="UP000479710"/>
    </source>
</evidence>
<reference evidence="2 3" key="1">
    <citation type="submission" date="2019-11" db="EMBL/GenBank/DDBJ databases">
        <title>Whole genome sequence of Oryza granulata.</title>
        <authorList>
            <person name="Li W."/>
        </authorList>
    </citation>
    <scope>NUCLEOTIDE SEQUENCE [LARGE SCALE GENOMIC DNA]</scope>
    <source>
        <strain evidence="3">cv. Menghai</strain>
        <tissue evidence="2">Leaf</tissue>
    </source>
</reference>
<evidence type="ECO:0000313" key="2">
    <source>
        <dbReference type="EMBL" id="KAF0911444.1"/>
    </source>
</evidence>
<dbReference type="AlphaFoldDB" id="A0A6G1DGX3"/>
<accession>A0A6G1DGX3</accession>
<dbReference type="Proteomes" id="UP000479710">
    <property type="component" value="Unassembled WGS sequence"/>
</dbReference>
<gene>
    <name evidence="2" type="ORF">E2562_008317</name>
</gene>
<proteinExistence type="predicted"/>
<protein>
    <submittedName>
        <fullName evidence="2">Uncharacterized protein</fullName>
    </submittedName>
</protein>
<feature type="region of interest" description="Disordered" evidence="1">
    <location>
        <begin position="15"/>
        <end position="67"/>
    </location>
</feature>
<comment type="caution">
    <text evidence="2">The sequence shown here is derived from an EMBL/GenBank/DDBJ whole genome shotgun (WGS) entry which is preliminary data.</text>
</comment>
<evidence type="ECO:0000256" key="1">
    <source>
        <dbReference type="SAM" id="MobiDB-lite"/>
    </source>
</evidence>
<sequence>MSSPHLDFSPFEAAVGASSVRSSQVDGYNPLALEPGHHPSHGLPVPRGFGHARGQWGAGHGELPPIP</sequence>
<keyword evidence="3" id="KW-1185">Reference proteome</keyword>
<organism evidence="2 3">
    <name type="scientific">Oryza meyeriana var. granulata</name>
    <dbReference type="NCBI Taxonomy" id="110450"/>
    <lineage>
        <taxon>Eukaryota</taxon>
        <taxon>Viridiplantae</taxon>
        <taxon>Streptophyta</taxon>
        <taxon>Embryophyta</taxon>
        <taxon>Tracheophyta</taxon>
        <taxon>Spermatophyta</taxon>
        <taxon>Magnoliopsida</taxon>
        <taxon>Liliopsida</taxon>
        <taxon>Poales</taxon>
        <taxon>Poaceae</taxon>
        <taxon>BOP clade</taxon>
        <taxon>Oryzoideae</taxon>
        <taxon>Oryzeae</taxon>
        <taxon>Oryzinae</taxon>
        <taxon>Oryza</taxon>
        <taxon>Oryza meyeriana</taxon>
    </lineage>
</organism>
<dbReference type="EMBL" id="SPHZ02000006">
    <property type="protein sequence ID" value="KAF0911444.1"/>
    <property type="molecule type" value="Genomic_DNA"/>
</dbReference>
<name>A0A6G1DGX3_9ORYZ</name>